<feature type="transmembrane region" description="Helical" evidence="1">
    <location>
        <begin position="328"/>
        <end position="347"/>
    </location>
</feature>
<dbReference type="InterPro" id="IPR036034">
    <property type="entry name" value="PDZ_sf"/>
</dbReference>
<feature type="transmembrane region" description="Helical" evidence="1">
    <location>
        <begin position="171"/>
        <end position="191"/>
    </location>
</feature>
<feature type="transmembrane region" description="Helical" evidence="1">
    <location>
        <begin position="12"/>
        <end position="33"/>
    </location>
</feature>
<feature type="transmembrane region" description="Helical" evidence="1">
    <location>
        <begin position="137"/>
        <end position="159"/>
    </location>
</feature>
<evidence type="ECO:0000313" key="3">
    <source>
        <dbReference type="EMBL" id="VAW33603.1"/>
    </source>
</evidence>
<feature type="domain" description="GAF" evidence="2">
    <location>
        <begin position="426"/>
        <end position="584"/>
    </location>
</feature>
<feature type="domain" description="GAF" evidence="2">
    <location>
        <begin position="605"/>
        <end position="740"/>
    </location>
</feature>
<keyword evidence="1" id="KW-0472">Membrane</keyword>
<dbReference type="EMBL" id="UOEU01000461">
    <property type="protein sequence ID" value="VAW33603.1"/>
    <property type="molecule type" value="Genomic_DNA"/>
</dbReference>
<organism evidence="3">
    <name type="scientific">hydrothermal vent metagenome</name>
    <dbReference type="NCBI Taxonomy" id="652676"/>
    <lineage>
        <taxon>unclassified sequences</taxon>
        <taxon>metagenomes</taxon>
        <taxon>ecological metagenomes</taxon>
    </lineage>
</organism>
<proteinExistence type="predicted"/>
<feature type="transmembrane region" description="Helical" evidence="1">
    <location>
        <begin position="261"/>
        <end position="284"/>
    </location>
</feature>
<dbReference type="InterPro" id="IPR003018">
    <property type="entry name" value="GAF"/>
</dbReference>
<dbReference type="Gene3D" id="2.30.42.10">
    <property type="match status" value="1"/>
</dbReference>
<feature type="transmembrane region" description="Helical" evidence="1">
    <location>
        <begin position="197"/>
        <end position="217"/>
    </location>
</feature>
<evidence type="ECO:0000259" key="2">
    <source>
        <dbReference type="SMART" id="SM00065"/>
    </source>
</evidence>
<dbReference type="Pfam" id="PF13185">
    <property type="entry name" value="GAF_2"/>
    <property type="match status" value="1"/>
</dbReference>
<name>A0A3B0UZN1_9ZZZZ</name>
<dbReference type="SUPFAM" id="SSF50156">
    <property type="entry name" value="PDZ domain-like"/>
    <property type="match status" value="1"/>
</dbReference>
<feature type="non-terminal residue" evidence="3">
    <location>
        <position position="863"/>
    </location>
</feature>
<dbReference type="Pfam" id="PF13492">
    <property type="entry name" value="GAF_3"/>
    <property type="match status" value="1"/>
</dbReference>
<protein>
    <recommendedName>
        <fullName evidence="2">GAF domain-containing protein</fullName>
    </recommendedName>
</protein>
<reference evidence="3" key="1">
    <citation type="submission" date="2018-06" db="EMBL/GenBank/DDBJ databases">
        <authorList>
            <person name="Zhirakovskaya E."/>
        </authorList>
    </citation>
    <scope>NUCLEOTIDE SEQUENCE</scope>
</reference>
<dbReference type="SUPFAM" id="SSF55781">
    <property type="entry name" value="GAF domain-like"/>
    <property type="match status" value="3"/>
</dbReference>
<evidence type="ECO:0000256" key="1">
    <source>
        <dbReference type="SAM" id="Phobius"/>
    </source>
</evidence>
<dbReference type="Gene3D" id="3.30.450.40">
    <property type="match status" value="3"/>
</dbReference>
<accession>A0A3B0UZN1</accession>
<dbReference type="AlphaFoldDB" id="A0A3B0UZN1"/>
<dbReference type="InterPro" id="IPR029016">
    <property type="entry name" value="GAF-like_dom_sf"/>
</dbReference>
<dbReference type="SMART" id="SM00065">
    <property type="entry name" value="GAF"/>
    <property type="match status" value="2"/>
</dbReference>
<feature type="transmembrane region" description="Helical" evidence="1">
    <location>
        <begin position="296"/>
        <end position="316"/>
    </location>
</feature>
<feature type="transmembrane region" description="Helical" evidence="1">
    <location>
        <begin position="359"/>
        <end position="380"/>
    </location>
</feature>
<gene>
    <name evidence="3" type="ORF">MNBD_CHLOROFLEXI01-5313</name>
</gene>
<keyword evidence="1" id="KW-0812">Transmembrane</keyword>
<sequence>MTPQRYSQLRVSMVGLLLLIGSIIYILLPFSALRWVQTPFLGFFIDPNLVVNDSGESTWVTQGDEPILSYPDRITAVDNQPVTTQEAYQAALAEKQLGDTVQLTLTQPPAGIDIPSNRPDAERTVQLPLIPFTNLNFWNQFGLFYLTGFILLIIGVWTFWMRPKSEPAQIFALFMAFSALAAGTLFNMLTTHEFSRVWLLSLSLTPGFGIWLAAIFPQEMRFVDKYPRSKWALLLPGVAVGIWAQLWLYDPVNAWQYAIPWRTLFLLNGVAILISLLMMGYRGYKSSSPLVRQQAHIILVGSLLAFTPLIFFFIPISQMIDVALPSAFYIPPLVIYPLAIGYTIIRYRLLDIDLVLRRSLSYAVMTGLLLGAFVLLVIGFTNTFGAITNNPVLLSLIILTLVLLFNPLRSRLQTAIDQLFFREPVTLDKLLRSYNRELTTAVNTDQVANILLKYVSSGVPEATPHLFLPDTQMNYYSSYNNHSSERLNVESPLVAYMRQTNGVIDLTEKRAWPDSLSQQSETVQALNAAVLVPINNGRELLGWLSLSQKKSRQYFRPSEINYISSLADQSLIGLERANVIRRLETRVSELDMLSQFSQALNFTIDFDALLELVFTNFQRLLGIDDFFISLRDKTTKQIYTVFYLENGERFEEKEGADQVVTDPNIHQVVNMGQMVVKEDDYGRSWIAAPLNAGAEPLGAIHTFYRDPDHKIRARQQQLFTVFADRAATALDRIVTSHHLKERAQQLEIMNEVTFSLASTKEVEPLLELILDKAMELLDTEAGTFMISVEASGELEFRVARGPASDGLVGQRLPLGAGLAGTAAQTGRAILVNQVQDDKRWFAKVDAGSDFHSQSILTVPLIRQ</sequence>
<feature type="transmembrane region" description="Helical" evidence="1">
    <location>
        <begin position="229"/>
        <end position="249"/>
    </location>
</feature>
<keyword evidence="1" id="KW-1133">Transmembrane helix</keyword>
<feature type="transmembrane region" description="Helical" evidence="1">
    <location>
        <begin position="392"/>
        <end position="408"/>
    </location>
</feature>